<comment type="caution">
    <text evidence="1">The sequence shown here is derived from an EMBL/GenBank/DDBJ whole genome shotgun (WGS) entry which is preliminary data.</text>
</comment>
<reference evidence="1" key="1">
    <citation type="submission" date="2021-05" db="EMBL/GenBank/DDBJ databases">
        <authorList>
            <person name="Pan Q."/>
            <person name="Jouanno E."/>
            <person name="Zahm M."/>
            <person name="Klopp C."/>
            <person name="Cabau C."/>
            <person name="Louis A."/>
            <person name="Berthelot C."/>
            <person name="Parey E."/>
            <person name="Roest Crollius H."/>
            <person name="Montfort J."/>
            <person name="Robinson-Rechavi M."/>
            <person name="Bouchez O."/>
            <person name="Lampietro C."/>
            <person name="Lopez Roques C."/>
            <person name="Donnadieu C."/>
            <person name="Postlethwait J."/>
            <person name="Bobe J."/>
            <person name="Dillon D."/>
            <person name="Chandos A."/>
            <person name="von Hippel F."/>
            <person name="Guiguen Y."/>
        </authorList>
    </citation>
    <scope>NUCLEOTIDE SEQUENCE</scope>
    <source>
        <strain evidence="1">YG-Jan2019</strain>
    </source>
</reference>
<proteinExistence type="predicted"/>
<evidence type="ECO:0000313" key="1">
    <source>
        <dbReference type="EMBL" id="KAJ8003613.1"/>
    </source>
</evidence>
<sequence>MATECIQEAVLQFLVAHGGRVTNQELIDRFKAIFPEDAEQKAIVRGKFKGYVDTVAFVKLENGVKYVCLKKKYQRSCSDHARTGTGTPVVSKAVKNLKEYEEQRVSLAEFAAENVISNETIADEEEQQEMSPDSGTFKVSGARPTDISGNNLDGKTAVRTESTLSVFPNNGPLDNNINALGVGVFEAKLTRGYLQTLPQPQTTHRDCRAGDPSFDREPAASPGVMPQVDNPRSPSESLNSPVSETGGDESPYYDLPLGTCGSDSPTTKGSPTPQVRRSRMLRTSVYLSAKHRDSAKSDSDVVSQASSTTDEDDAGSVALDPLEHEWMMCASNGQWGSLNRLLSCEPNLITKKDFVTGFTCLHWAAKQGRQELLALMVNFAKQHMVPININARSSAGYTPLHLAVMHNHVEVVKLLVGAYDADVEARDFNGKKPCQYLTNGVARDIRDIVGEGCTYSDTENTDNADGGRWRLSKVLQSSLPLKLLNQGEEDTCDGASQARQKPVRRKSSLSKMKPKLQKIRFRSSQIVHSASFTSHREVEELEGSSKSSSKSRPMSSLFG</sequence>
<accession>A0ACC2GIP8</accession>
<gene>
    <name evidence="1" type="ORF">DPEC_G00150160</name>
</gene>
<dbReference type="EMBL" id="CM055739">
    <property type="protein sequence ID" value="KAJ8003613.1"/>
    <property type="molecule type" value="Genomic_DNA"/>
</dbReference>
<dbReference type="Proteomes" id="UP001157502">
    <property type="component" value="Chromosome 12"/>
</dbReference>
<protein>
    <submittedName>
        <fullName evidence="1">Uncharacterized protein</fullName>
    </submittedName>
</protein>
<evidence type="ECO:0000313" key="2">
    <source>
        <dbReference type="Proteomes" id="UP001157502"/>
    </source>
</evidence>
<organism evidence="1 2">
    <name type="scientific">Dallia pectoralis</name>
    <name type="common">Alaska blackfish</name>
    <dbReference type="NCBI Taxonomy" id="75939"/>
    <lineage>
        <taxon>Eukaryota</taxon>
        <taxon>Metazoa</taxon>
        <taxon>Chordata</taxon>
        <taxon>Craniata</taxon>
        <taxon>Vertebrata</taxon>
        <taxon>Euteleostomi</taxon>
        <taxon>Actinopterygii</taxon>
        <taxon>Neopterygii</taxon>
        <taxon>Teleostei</taxon>
        <taxon>Protacanthopterygii</taxon>
        <taxon>Esociformes</taxon>
        <taxon>Umbridae</taxon>
        <taxon>Dallia</taxon>
    </lineage>
</organism>
<name>A0ACC2GIP8_DALPE</name>
<keyword evidence="2" id="KW-1185">Reference proteome</keyword>